<comment type="caution">
    <text evidence="1">The sequence shown here is derived from an EMBL/GenBank/DDBJ whole genome shotgun (WGS) entry which is preliminary data.</text>
</comment>
<dbReference type="Proteomes" id="UP000012012">
    <property type="component" value="Unassembled WGS sequence"/>
</dbReference>
<evidence type="ECO:0000313" key="1">
    <source>
        <dbReference type="EMBL" id="EMG94670.1"/>
    </source>
</evidence>
<reference evidence="1 2" key="1">
    <citation type="submission" date="2012-11" db="EMBL/GenBank/DDBJ databases">
        <authorList>
            <person name="Weinstock G."/>
            <person name="Sodergren E."/>
            <person name="Lobos E.A."/>
            <person name="Fulton L."/>
            <person name="Fulton R."/>
            <person name="Courtney L."/>
            <person name="Fronick C."/>
            <person name="O'Laughlin M."/>
            <person name="Godfrey J."/>
            <person name="Wilson R.M."/>
            <person name="Miner T."/>
            <person name="Farmer C."/>
            <person name="Delehaunty K."/>
            <person name="Cordes M."/>
            <person name="Minx P."/>
            <person name="Tomlinson C."/>
            <person name="Chen J."/>
            <person name="Wollam A."/>
            <person name="Pepin K.H."/>
            <person name="Bhonagiri V."/>
            <person name="Zhang X."/>
            <person name="Suruliraj S."/>
            <person name="Antonio M."/>
            <person name="Secka O."/>
            <person name="Thomas J."/>
            <person name="Warren W."/>
            <person name="Mitreva M."/>
            <person name="Mardis E.R."/>
            <person name="Wilson R.K."/>
        </authorList>
    </citation>
    <scope>NUCLEOTIDE SEQUENCE [LARGE SCALE GENOMIC DNA]</scope>
    <source>
        <strain evidence="1 2">GAM120Ai</strain>
    </source>
</reference>
<proteinExistence type="predicted"/>
<organism evidence="1 2">
    <name type="scientific">Helicobacter pylori GAM120Ai</name>
    <dbReference type="NCBI Taxonomy" id="1159029"/>
    <lineage>
        <taxon>Bacteria</taxon>
        <taxon>Pseudomonadati</taxon>
        <taxon>Campylobacterota</taxon>
        <taxon>Epsilonproteobacteria</taxon>
        <taxon>Campylobacterales</taxon>
        <taxon>Helicobacteraceae</taxon>
        <taxon>Helicobacter</taxon>
    </lineage>
</organism>
<accession>A0AAV3IE92</accession>
<name>A0AAV3IE92_HELPX</name>
<gene>
    <name evidence="1" type="ORF">HMPREF1401_01220</name>
</gene>
<dbReference type="AlphaFoldDB" id="A0AAV3IE92"/>
<sequence>MLYPCLCLCLGVAQITLITPLLLMILHLSHIFFTDGLTFMIFLL</sequence>
<evidence type="ECO:0000313" key="2">
    <source>
        <dbReference type="Proteomes" id="UP000012012"/>
    </source>
</evidence>
<protein>
    <submittedName>
        <fullName evidence="1">Uncharacterized protein</fullName>
    </submittedName>
</protein>
<dbReference type="EMBL" id="APDF01000056">
    <property type="protein sequence ID" value="EMG94670.1"/>
    <property type="molecule type" value="Genomic_DNA"/>
</dbReference>